<evidence type="ECO:0000313" key="2">
    <source>
        <dbReference type="EMBL" id="KAH3710173.1"/>
    </source>
</evidence>
<dbReference type="EMBL" id="JAIWYP010000014">
    <property type="protein sequence ID" value="KAH3710173.1"/>
    <property type="molecule type" value="Genomic_DNA"/>
</dbReference>
<protein>
    <submittedName>
        <fullName evidence="2">Uncharacterized protein</fullName>
    </submittedName>
</protein>
<sequence>MYRHEEVTVEDCQSPDVLHESESLKSQPASMESGGLSPVYPQYKPTEAYKEIEPVSSSDGFNLSNQEGINFRPITPLISHRARC</sequence>
<accession>A0A9D3YZW6</accession>
<evidence type="ECO:0000313" key="3">
    <source>
        <dbReference type="Proteomes" id="UP000828390"/>
    </source>
</evidence>
<dbReference type="Proteomes" id="UP000828390">
    <property type="component" value="Unassembled WGS sequence"/>
</dbReference>
<proteinExistence type="predicted"/>
<feature type="region of interest" description="Disordered" evidence="1">
    <location>
        <begin position="1"/>
        <end position="42"/>
    </location>
</feature>
<reference evidence="2" key="1">
    <citation type="journal article" date="2019" name="bioRxiv">
        <title>The Genome of the Zebra Mussel, Dreissena polymorpha: A Resource for Invasive Species Research.</title>
        <authorList>
            <person name="McCartney M.A."/>
            <person name="Auch B."/>
            <person name="Kono T."/>
            <person name="Mallez S."/>
            <person name="Zhang Y."/>
            <person name="Obille A."/>
            <person name="Becker A."/>
            <person name="Abrahante J.E."/>
            <person name="Garbe J."/>
            <person name="Badalamenti J.P."/>
            <person name="Herman A."/>
            <person name="Mangelson H."/>
            <person name="Liachko I."/>
            <person name="Sullivan S."/>
            <person name="Sone E.D."/>
            <person name="Koren S."/>
            <person name="Silverstein K.A.T."/>
            <person name="Beckman K.B."/>
            <person name="Gohl D.M."/>
        </authorList>
    </citation>
    <scope>NUCLEOTIDE SEQUENCE</scope>
    <source>
        <strain evidence="2">Duluth1</strain>
        <tissue evidence="2">Whole animal</tissue>
    </source>
</reference>
<evidence type="ECO:0000256" key="1">
    <source>
        <dbReference type="SAM" id="MobiDB-lite"/>
    </source>
</evidence>
<keyword evidence="3" id="KW-1185">Reference proteome</keyword>
<reference evidence="2" key="2">
    <citation type="submission" date="2020-11" db="EMBL/GenBank/DDBJ databases">
        <authorList>
            <person name="McCartney M.A."/>
            <person name="Auch B."/>
            <person name="Kono T."/>
            <person name="Mallez S."/>
            <person name="Becker A."/>
            <person name="Gohl D.M."/>
            <person name="Silverstein K.A.T."/>
            <person name="Koren S."/>
            <person name="Bechman K.B."/>
            <person name="Herman A."/>
            <person name="Abrahante J.E."/>
            <person name="Garbe J."/>
        </authorList>
    </citation>
    <scope>NUCLEOTIDE SEQUENCE</scope>
    <source>
        <strain evidence="2">Duluth1</strain>
        <tissue evidence="2">Whole animal</tissue>
    </source>
</reference>
<gene>
    <name evidence="2" type="ORF">DPMN_069642</name>
</gene>
<dbReference type="AlphaFoldDB" id="A0A9D3YZW6"/>
<name>A0A9D3YZW6_DREPO</name>
<organism evidence="2 3">
    <name type="scientific">Dreissena polymorpha</name>
    <name type="common">Zebra mussel</name>
    <name type="synonym">Mytilus polymorpha</name>
    <dbReference type="NCBI Taxonomy" id="45954"/>
    <lineage>
        <taxon>Eukaryota</taxon>
        <taxon>Metazoa</taxon>
        <taxon>Spiralia</taxon>
        <taxon>Lophotrochozoa</taxon>
        <taxon>Mollusca</taxon>
        <taxon>Bivalvia</taxon>
        <taxon>Autobranchia</taxon>
        <taxon>Heteroconchia</taxon>
        <taxon>Euheterodonta</taxon>
        <taxon>Imparidentia</taxon>
        <taxon>Neoheterodontei</taxon>
        <taxon>Myida</taxon>
        <taxon>Dreissenoidea</taxon>
        <taxon>Dreissenidae</taxon>
        <taxon>Dreissena</taxon>
    </lineage>
</organism>
<comment type="caution">
    <text evidence="2">The sequence shown here is derived from an EMBL/GenBank/DDBJ whole genome shotgun (WGS) entry which is preliminary data.</text>
</comment>